<evidence type="ECO:0000256" key="3">
    <source>
        <dbReference type="ARBA" id="ARBA00023274"/>
    </source>
</evidence>
<feature type="domain" description="Large ribosomal subunit protein uL15/eL18" evidence="7">
    <location>
        <begin position="75"/>
        <end position="149"/>
    </location>
</feature>
<dbReference type="GO" id="GO:0003735">
    <property type="term" value="F:structural constituent of ribosome"/>
    <property type="evidence" value="ECO:0007669"/>
    <property type="project" value="InterPro"/>
</dbReference>
<dbReference type="RefSeq" id="WP_039248568.1">
    <property type="nucleotide sequence ID" value="NZ_JWSY01000048.1"/>
</dbReference>
<comment type="caution">
    <text evidence="8">The sequence shown here is derived from an EMBL/GenBank/DDBJ whole genome shotgun (WGS) entry which is preliminary data.</text>
</comment>
<feature type="compositionally biased region" description="Gly residues" evidence="6">
    <location>
        <begin position="21"/>
        <end position="35"/>
    </location>
</feature>
<evidence type="ECO:0000256" key="5">
    <source>
        <dbReference type="RuleBase" id="RU003888"/>
    </source>
</evidence>
<comment type="function">
    <text evidence="4">Binds to the 23S rRNA.</text>
</comment>
<dbReference type="InterPro" id="IPR021131">
    <property type="entry name" value="Ribosomal_uL15/eL18"/>
</dbReference>
<dbReference type="GO" id="GO:0006412">
    <property type="term" value="P:translation"/>
    <property type="evidence" value="ECO:0007669"/>
    <property type="project" value="UniProtKB-UniRule"/>
</dbReference>
<dbReference type="InterPro" id="IPR005749">
    <property type="entry name" value="Ribosomal_uL15_bac-type"/>
</dbReference>
<evidence type="ECO:0000313" key="8">
    <source>
        <dbReference type="EMBL" id="KIC54125.1"/>
    </source>
</evidence>
<protein>
    <recommendedName>
        <fullName evidence="4">Large ribosomal subunit protein uL15</fullName>
    </recommendedName>
</protein>
<proteinExistence type="inferred from homology"/>
<dbReference type="AlphaFoldDB" id="A0A0B4CPW2"/>
<name>A0A0B4CPW2_9CAUL</name>
<dbReference type="SUPFAM" id="SSF52080">
    <property type="entry name" value="Ribosomal proteins L15p and L18e"/>
    <property type="match status" value="1"/>
</dbReference>
<organism evidence="8 9">
    <name type="scientific">Brevundimonas nasdae</name>
    <dbReference type="NCBI Taxonomy" id="172043"/>
    <lineage>
        <taxon>Bacteria</taxon>
        <taxon>Pseudomonadati</taxon>
        <taxon>Pseudomonadota</taxon>
        <taxon>Alphaproteobacteria</taxon>
        <taxon>Caulobacterales</taxon>
        <taxon>Caulobacteraceae</taxon>
        <taxon>Brevundimonas</taxon>
    </lineage>
</organism>
<dbReference type="NCBIfam" id="TIGR01071">
    <property type="entry name" value="rplO_bact"/>
    <property type="match status" value="1"/>
</dbReference>
<dbReference type="Gene3D" id="3.100.10.10">
    <property type="match status" value="1"/>
</dbReference>
<feature type="compositionally biased region" description="Basic residues" evidence="6">
    <location>
        <begin position="188"/>
        <end position="197"/>
    </location>
</feature>
<keyword evidence="3 4" id="KW-0687">Ribonucleoprotein</keyword>
<evidence type="ECO:0000259" key="7">
    <source>
        <dbReference type="Pfam" id="PF00828"/>
    </source>
</evidence>
<dbReference type="PROSITE" id="PS00475">
    <property type="entry name" value="RIBOSOMAL_L15"/>
    <property type="match status" value="1"/>
</dbReference>
<keyword evidence="4" id="KW-0699">rRNA-binding</keyword>
<accession>A0A0B4CPW2</accession>
<evidence type="ECO:0000256" key="2">
    <source>
        <dbReference type="ARBA" id="ARBA00022980"/>
    </source>
</evidence>
<keyword evidence="4" id="KW-0694">RNA-binding</keyword>
<dbReference type="STRING" id="172043.RM53_15965"/>
<comment type="similarity">
    <text evidence="1 4 5">Belongs to the universal ribosomal protein uL15 family.</text>
</comment>
<dbReference type="InterPro" id="IPR036227">
    <property type="entry name" value="Ribosomal_uL15/eL18_sf"/>
</dbReference>
<sequence>MKLNEIRDNEGAHKKRMRVGRGPGSGKGKTAGRGVKGQKSRSGVAIGGFEGGQMPLYMRMPKRGFNNANALKLAEVNLWRLQDAVDAGKLDAKSELRGDALVAAGVIRRVKDGVRLLGTGELKQALHLVVWSATAGAKKAIEAAGGSVVEQRIEAEAKAAARVEKRNAAKGKAPAAKAPRGDENKISARTKRTAAKA</sequence>
<dbReference type="Pfam" id="PF00828">
    <property type="entry name" value="Ribosomal_L27A"/>
    <property type="match status" value="1"/>
</dbReference>
<dbReference type="EMBL" id="JWSY01000048">
    <property type="protein sequence ID" value="KIC54125.1"/>
    <property type="molecule type" value="Genomic_DNA"/>
</dbReference>
<reference evidence="8 9" key="1">
    <citation type="submission" date="2014-12" db="EMBL/GenBank/DDBJ databases">
        <title>Genome sequencing of Brevundimonas nasdae TPW30.</title>
        <authorList>
            <person name="Tan P.W."/>
            <person name="Chan K.-G."/>
        </authorList>
    </citation>
    <scope>NUCLEOTIDE SEQUENCE [LARGE SCALE GENOMIC DNA]</scope>
    <source>
        <strain evidence="8 9">TPW30</strain>
    </source>
</reference>
<keyword evidence="2 4" id="KW-0689">Ribosomal protein</keyword>
<feature type="compositionally biased region" description="Basic and acidic residues" evidence="6">
    <location>
        <begin position="1"/>
        <end position="12"/>
    </location>
</feature>
<feature type="region of interest" description="Disordered" evidence="6">
    <location>
        <begin position="164"/>
        <end position="197"/>
    </location>
</feature>
<dbReference type="GO" id="GO:0019843">
    <property type="term" value="F:rRNA binding"/>
    <property type="evidence" value="ECO:0007669"/>
    <property type="project" value="UniProtKB-UniRule"/>
</dbReference>
<dbReference type="PANTHER" id="PTHR12934:SF11">
    <property type="entry name" value="LARGE RIBOSOMAL SUBUNIT PROTEIN UL15M"/>
    <property type="match status" value="1"/>
</dbReference>
<evidence type="ECO:0000256" key="1">
    <source>
        <dbReference type="ARBA" id="ARBA00007320"/>
    </source>
</evidence>
<dbReference type="Proteomes" id="UP000031166">
    <property type="component" value="Unassembled WGS sequence"/>
</dbReference>
<gene>
    <name evidence="4" type="primary">rplO</name>
    <name evidence="8" type="ORF">RM53_15965</name>
</gene>
<feature type="region of interest" description="Disordered" evidence="6">
    <location>
        <begin position="1"/>
        <end position="44"/>
    </location>
</feature>
<dbReference type="InterPro" id="IPR030878">
    <property type="entry name" value="Ribosomal_uL15"/>
</dbReference>
<evidence type="ECO:0000256" key="6">
    <source>
        <dbReference type="SAM" id="MobiDB-lite"/>
    </source>
</evidence>
<evidence type="ECO:0000256" key="4">
    <source>
        <dbReference type="HAMAP-Rule" id="MF_01341"/>
    </source>
</evidence>
<comment type="subunit">
    <text evidence="4">Part of the 50S ribosomal subunit.</text>
</comment>
<dbReference type="PANTHER" id="PTHR12934">
    <property type="entry name" value="50S RIBOSOMAL PROTEIN L15"/>
    <property type="match status" value="1"/>
</dbReference>
<evidence type="ECO:0000313" key="9">
    <source>
        <dbReference type="Proteomes" id="UP000031166"/>
    </source>
</evidence>
<dbReference type="InterPro" id="IPR001196">
    <property type="entry name" value="Ribosomal_uL15_CS"/>
</dbReference>
<dbReference type="GO" id="GO:0022625">
    <property type="term" value="C:cytosolic large ribosomal subunit"/>
    <property type="evidence" value="ECO:0007669"/>
    <property type="project" value="TreeGrafter"/>
</dbReference>
<dbReference type="HAMAP" id="MF_01341">
    <property type="entry name" value="Ribosomal_uL15"/>
    <property type="match status" value="1"/>
</dbReference>